<gene>
    <name evidence="1" type="ORF">SARC_09358</name>
</gene>
<reference evidence="1 2" key="1">
    <citation type="submission" date="2011-02" db="EMBL/GenBank/DDBJ databases">
        <title>The Genome Sequence of Sphaeroforma arctica JP610.</title>
        <authorList>
            <consortium name="The Broad Institute Genome Sequencing Platform"/>
            <person name="Russ C."/>
            <person name="Cuomo C."/>
            <person name="Young S.K."/>
            <person name="Zeng Q."/>
            <person name="Gargeya S."/>
            <person name="Alvarado L."/>
            <person name="Berlin A."/>
            <person name="Chapman S.B."/>
            <person name="Chen Z."/>
            <person name="Freedman E."/>
            <person name="Gellesch M."/>
            <person name="Goldberg J."/>
            <person name="Griggs A."/>
            <person name="Gujja S."/>
            <person name="Heilman E."/>
            <person name="Heiman D."/>
            <person name="Howarth C."/>
            <person name="Mehta T."/>
            <person name="Neiman D."/>
            <person name="Pearson M."/>
            <person name="Roberts A."/>
            <person name="Saif S."/>
            <person name="Shea T."/>
            <person name="Shenoy N."/>
            <person name="Sisk P."/>
            <person name="Stolte C."/>
            <person name="Sykes S."/>
            <person name="White J."/>
            <person name="Yandava C."/>
            <person name="Burger G."/>
            <person name="Gray M.W."/>
            <person name="Holland P.W.H."/>
            <person name="King N."/>
            <person name="Lang F.B.F."/>
            <person name="Roger A.J."/>
            <person name="Ruiz-Trillo I."/>
            <person name="Haas B."/>
            <person name="Nusbaum C."/>
            <person name="Birren B."/>
        </authorList>
    </citation>
    <scope>NUCLEOTIDE SEQUENCE [LARGE SCALE GENOMIC DNA]</scope>
    <source>
        <strain evidence="1 2">JP610</strain>
    </source>
</reference>
<dbReference type="Pfam" id="PF11017">
    <property type="entry name" value="DUF2855"/>
    <property type="match status" value="1"/>
</dbReference>
<dbReference type="OrthoDB" id="192702at2759"/>
<dbReference type="InterPro" id="IPR021276">
    <property type="entry name" value="DUF2855"/>
</dbReference>
<proteinExistence type="predicted"/>
<protein>
    <submittedName>
        <fullName evidence="1">Uncharacterized protein</fullName>
    </submittedName>
</protein>
<dbReference type="AlphaFoldDB" id="A0A0L0FP04"/>
<name>A0A0L0FP04_9EUKA</name>
<dbReference type="eggNOG" id="ENOG502S6RS">
    <property type="taxonomic scope" value="Eukaryota"/>
</dbReference>
<accession>A0A0L0FP04</accession>
<evidence type="ECO:0000313" key="1">
    <source>
        <dbReference type="EMBL" id="KNC78206.1"/>
    </source>
</evidence>
<keyword evidence="2" id="KW-1185">Reference proteome</keyword>
<sequence>MLSSIRGVRLTTAVQQYPRLLTSLNTMKKYSSLADTVQSESGTYPQLLITKKNVAEIKSEPAAVPTASDLKPGEVLCKVDQVALTSNNVTYAVTGAPNLFNYWGFFPSGQDDKYGMVPVWGYADVTASSNPDVAVGERLYGFYPLAGHCVLQADRITAKGFRDAAPHRQKLNAIYNQYVRSHVPTADSPVSPKKHSSTEHLNSIMRPMFTTSFLLDDFLWQCSEDAPEDTSKVNVSDAIKSARVDSQNKENNATSVGVIDTYIISSASSKTGYGTAFLMHSNRESRKGAYKIIGLTSQPNVQFVESLGIYDQVLTYDQVDQLPSKETTAIYADFSGNAKLRAKIHNYYQDNLKKDVVIGVTDFTNQGSAKGLPGARAEAFFAPSAALKRQQEWGVEGLTNKIEDNLAQFVEFSKPHVDVTVVKGEENIRKLWTDMVEWKVSPQQGFIAQF</sequence>
<dbReference type="RefSeq" id="XP_014152108.1">
    <property type="nucleotide sequence ID" value="XM_014296633.1"/>
</dbReference>
<dbReference type="Proteomes" id="UP000054560">
    <property type="component" value="Unassembled WGS sequence"/>
</dbReference>
<evidence type="ECO:0000313" key="2">
    <source>
        <dbReference type="Proteomes" id="UP000054560"/>
    </source>
</evidence>
<dbReference type="GeneID" id="25909862"/>
<organism evidence="1 2">
    <name type="scientific">Sphaeroforma arctica JP610</name>
    <dbReference type="NCBI Taxonomy" id="667725"/>
    <lineage>
        <taxon>Eukaryota</taxon>
        <taxon>Ichthyosporea</taxon>
        <taxon>Ichthyophonida</taxon>
        <taxon>Sphaeroforma</taxon>
    </lineage>
</organism>
<dbReference type="EMBL" id="KQ242538">
    <property type="protein sequence ID" value="KNC78206.1"/>
    <property type="molecule type" value="Genomic_DNA"/>
</dbReference>